<comment type="caution">
    <text evidence="4">The sequence shown here is derived from an EMBL/GenBank/DDBJ whole genome shotgun (WGS) entry which is preliminary data.</text>
</comment>
<evidence type="ECO:0000256" key="1">
    <source>
        <dbReference type="ARBA" id="ARBA00004123"/>
    </source>
</evidence>
<dbReference type="Proteomes" id="UP001370490">
    <property type="component" value="Unassembled WGS sequence"/>
</dbReference>
<dbReference type="GO" id="GO:0017056">
    <property type="term" value="F:structural constituent of nuclear pore"/>
    <property type="evidence" value="ECO:0007669"/>
    <property type="project" value="InterPro"/>
</dbReference>
<dbReference type="GO" id="GO:0000972">
    <property type="term" value="P:transcription-dependent tethering of RNA polymerase II gene DNA at nuclear periphery"/>
    <property type="evidence" value="ECO:0007669"/>
    <property type="project" value="TreeGrafter"/>
</dbReference>
<gene>
    <name evidence="4" type="ORF">RJ641_015137</name>
</gene>
<keyword evidence="3" id="KW-0539">Nucleus</keyword>
<dbReference type="InterPro" id="IPR037624">
    <property type="entry name" value="Nup133-like"/>
</dbReference>
<evidence type="ECO:0000256" key="2">
    <source>
        <dbReference type="ARBA" id="ARBA00022448"/>
    </source>
</evidence>
<evidence type="ECO:0000313" key="4">
    <source>
        <dbReference type="EMBL" id="KAK6919233.1"/>
    </source>
</evidence>
<accession>A0AAN8Z3F1</accession>
<dbReference type="AlphaFoldDB" id="A0AAN8Z3F1"/>
<dbReference type="GO" id="GO:0016973">
    <property type="term" value="P:poly(A)+ mRNA export from nucleus"/>
    <property type="evidence" value="ECO:0007669"/>
    <property type="project" value="TreeGrafter"/>
</dbReference>
<dbReference type="EMBL" id="JBAMMX010000021">
    <property type="protein sequence ID" value="KAK6919233.1"/>
    <property type="molecule type" value="Genomic_DNA"/>
</dbReference>
<name>A0AAN8Z3F1_9MAGN</name>
<sequence>MGAITAKVEVGEEHKGLLGEYWGRRDELLDSLHKQVKGVVEAGFQHDTSETLHHVAVSQDKSSFSMGPKDLDSEHVKSKPTLAERKRLLNLSKIAAVAGKGDKYGIKVMCIDADLNILKLQVSSSTNLKKYLTYNLQEEIMRLLPDGEQKENLEQQLLPLEDLIELCLRSQIRELSLHAFEIFAWTGSSFQNCNRSLLEEGWKNAADQDDWGELYQASIAEGWSDEATLNVLIDTILFQAASRCYGPHATTYEGGFEEVLQLRNKNLETPISKYPVPSVEAILMQHRDFPDAGKLMLTAIMLGSVQSDVRVEESFCPLE</sequence>
<reference evidence="4 5" key="1">
    <citation type="submission" date="2023-12" db="EMBL/GenBank/DDBJ databases">
        <title>A high-quality genome assembly for Dillenia turbinata (Dilleniales).</title>
        <authorList>
            <person name="Chanderbali A."/>
        </authorList>
    </citation>
    <scope>NUCLEOTIDE SEQUENCE [LARGE SCALE GENOMIC DNA]</scope>
    <source>
        <strain evidence="4">LSX21</strain>
        <tissue evidence="4">Leaf</tissue>
    </source>
</reference>
<keyword evidence="2" id="KW-0813">Transport</keyword>
<dbReference type="PANTHER" id="PTHR13405:SF11">
    <property type="entry name" value="NUCLEAR PORE COMPLEX PROTEIN NUP133"/>
    <property type="match status" value="1"/>
</dbReference>
<dbReference type="GO" id="GO:0006606">
    <property type="term" value="P:protein import into nucleus"/>
    <property type="evidence" value="ECO:0007669"/>
    <property type="project" value="TreeGrafter"/>
</dbReference>
<evidence type="ECO:0000313" key="5">
    <source>
        <dbReference type="Proteomes" id="UP001370490"/>
    </source>
</evidence>
<organism evidence="4 5">
    <name type="scientific">Dillenia turbinata</name>
    <dbReference type="NCBI Taxonomy" id="194707"/>
    <lineage>
        <taxon>Eukaryota</taxon>
        <taxon>Viridiplantae</taxon>
        <taxon>Streptophyta</taxon>
        <taxon>Embryophyta</taxon>
        <taxon>Tracheophyta</taxon>
        <taxon>Spermatophyta</taxon>
        <taxon>Magnoliopsida</taxon>
        <taxon>eudicotyledons</taxon>
        <taxon>Gunneridae</taxon>
        <taxon>Pentapetalae</taxon>
        <taxon>Dilleniales</taxon>
        <taxon>Dilleniaceae</taxon>
        <taxon>Dillenia</taxon>
    </lineage>
</organism>
<keyword evidence="5" id="KW-1185">Reference proteome</keyword>
<comment type="subcellular location">
    <subcellularLocation>
        <location evidence="1">Nucleus</location>
    </subcellularLocation>
</comment>
<dbReference type="PANTHER" id="PTHR13405">
    <property type="entry name" value="NUCLEAR PORE COMPLEX PROTEIN NUP133"/>
    <property type="match status" value="1"/>
</dbReference>
<protein>
    <submittedName>
        <fullName evidence="4">Uncharacterized protein</fullName>
    </submittedName>
</protein>
<proteinExistence type="predicted"/>
<evidence type="ECO:0000256" key="3">
    <source>
        <dbReference type="ARBA" id="ARBA00023242"/>
    </source>
</evidence>
<dbReference type="GO" id="GO:0031080">
    <property type="term" value="C:nuclear pore outer ring"/>
    <property type="evidence" value="ECO:0007669"/>
    <property type="project" value="TreeGrafter"/>
</dbReference>